<comment type="similarity">
    <text evidence="10">Belongs to the ApbE family.</text>
</comment>
<dbReference type="EC" id="2.7.1.180" evidence="1 10"/>
<keyword evidence="6 10" id="KW-0274">FAD</keyword>
<evidence type="ECO:0000256" key="8">
    <source>
        <dbReference type="ARBA" id="ARBA00031306"/>
    </source>
</evidence>
<dbReference type="Gene3D" id="3.10.520.10">
    <property type="entry name" value="ApbE-like domains"/>
    <property type="match status" value="1"/>
</dbReference>
<dbReference type="AlphaFoldDB" id="A0A840S1U3"/>
<evidence type="ECO:0000256" key="1">
    <source>
        <dbReference type="ARBA" id="ARBA00011955"/>
    </source>
</evidence>
<dbReference type="GO" id="GO:0046872">
    <property type="term" value="F:metal ion binding"/>
    <property type="evidence" value="ECO:0007669"/>
    <property type="project" value="UniProtKB-UniRule"/>
</dbReference>
<evidence type="ECO:0000256" key="5">
    <source>
        <dbReference type="ARBA" id="ARBA00022723"/>
    </source>
</evidence>
<keyword evidence="13" id="KW-1185">Reference proteome</keyword>
<evidence type="ECO:0000313" key="13">
    <source>
        <dbReference type="Proteomes" id="UP000554837"/>
    </source>
</evidence>
<sequence>MGLPRLNRRRFAQGALLAPCMELALAGPDVQRQSRVLMGTRVQIVAPGRAADLAPALAAAWAEMARLEALLSRYRDDNPVAALAARAGRQPLRVAPELVAVLQQARTVSARSAGAFDVTVGAYRDWHFESGEPVSQPPSAERLRAQARQVDWRAIEIDGEQVLLNRPGMRLDLGGIAKLPILAAGLQTLRQHGLRDALIDGGGDIGAMGQIDGRPWRVGLRDPLAPQRLLGTVAVRDGWVASSGDYERSFVHQGRLYHHVLDPRSGEPAQGLHGISLMASDWRSINGLGTALMVRGLGAIERWTGPSIQAVAVAPGARRWQSLSLRLASA</sequence>
<evidence type="ECO:0000256" key="10">
    <source>
        <dbReference type="PIRNR" id="PIRNR006268"/>
    </source>
</evidence>
<evidence type="ECO:0000256" key="11">
    <source>
        <dbReference type="PIRSR" id="PIRSR006268-2"/>
    </source>
</evidence>
<keyword evidence="12" id="KW-0449">Lipoprotein</keyword>
<keyword evidence="3 10" id="KW-0285">Flavoprotein</keyword>
<dbReference type="Pfam" id="PF02424">
    <property type="entry name" value="ApbE"/>
    <property type="match status" value="1"/>
</dbReference>
<dbReference type="RefSeq" id="WP_138857553.1">
    <property type="nucleotide sequence ID" value="NZ_CP040709.1"/>
</dbReference>
<evidence type="ECO:0000256" key="2">
    <source>
        <dbReference type="ARBA" id="ARBA00016337"/>
    </source>
</evidence>
<keyword evidence="7 10" id="KW-0460">Magnesium</keyword>
<proteinExistence type="inferred from homology"/>
<comment type="caution">
    <text evidence="12">The sequence shown here is derived from an EMBL/GenBank/DDBJ whole genome shotgun (WGS) entry which is preliminary data.</text>
</comment>
<accession>A0A840S1U3</accession>
<evidence type="ECO:0000256" key="9">
    <source>
        <dbReference type="ARBA" id="ARBA00048540"/>
    </source>
</evidence>
<dbReference type="EMBL" id="JACHHO010000001">
    <property type="protein sequence ID" value="MBB5203388.1"/>
    <property type="molecule type" value="Genomic_DNA"/>
</dbReference>
<evidence type="ECO:0000256" key="6">
    <source>
        <dbReference type="ARBA" id="ARBA00022827"/>
    </source>
</evidence>
<dbReference type="Proteomes" id="UP000554837">
    <property type="component" value="Unassembled WGS sequence"/>
</dbReference>
<feature type="binding site" evidence="11">
    <location>
        <position position="290"/>
    </location>
    <ligand>
        <name>Mg(2+)</name>
        <dbReference type="ChEBI" id="CHEBI:18420"/>
    </ligand>
</feature>
<evidence type="ECO:0000256" key="7">
    <source>
        <dbReference type="ARBA" id="ARBA00022842"/>
    </source>
</evidence>
<name>A0A840S1U3_9BURK</name>
<dbReference type="GO" id="GO:0016740">
    <property type="term" value="F:transferase activity"/>
    <property type="evidence" value="ECO:0007669"/>
    <property type="project" value="UniProtKB-UniRule"/>
</dbReference>
<evidence type="ECO:0000256" key="4">
    <source>
        <dbReference type="ARBA" id="ARBA00022679"/>
    </source>
</evidence>
<feature type="binding site" evidence="11">
    <location>
        <position position="175"/>
    </location>
    <ligand>
        <name>Mg(2+)</name>
        <dbReference type="ChEBI" id="CHEBI:18420"/>
    </ligand>
</feature>
<protein>
    <recommendedName>
        <fullName evidence="2 10">FAD:protein FMN transferase</fullName>
        <ecNumber evidence="1 10">2.7.1.180</ecNumber>
    </recommendedName>
    <alternativeName>
        <fullName evidence="8 10">Flavin transferase</fullName>
    </alternativeName>
</protein>
<evidence type="ECO:0000256" key="3">
    <source>
        <dbReference type="ARBA" id="ARBA00022630"/>
    </source>
</evidence>
<comment type="cofactor">
    <cofactor evidence="11">
        <name>Mg(2+)</name>
        <dbReference type="ChEBI" id="CHEBI:18420"/>
    </cofactor>
    <cofactor evidence="11">
        <name>Mn(2+)</name>
        <dbReference type="ChEBI" id="CHEBI:29035"/>
    </cofactor>
    <text evidence="11">Magnesium. Can also use manganese.</text>
</comment>
<dbReference type="PANTHER" id="PTHR30040">
    <property type="entry name" value="THIAMINE BIOSYNTHESIS LIPOPROTEIN APBE"/>
    <property type="match status" value="1"/>
</dbReference>
<dbReference type="InterPro" id="IPR024932">
    <property type="entry name" value="ApbE"/>
</dbReference>
<gene>
    <name evidence="12" type="ORF">HNQ51_000681</name>
</gene>
<comment type="catalytic activity">
    <reaction evidence="9 10">
        <text>L-threonyl-[protein] + FAD = FMN-L-threonyl-[protein] + AMP + H(+)</text>
        <dbReference type="Rhea" id="RHEA:36847"/>
        <dbReference type="Rhea" id="RHEA-COMP:11060"/>
        <dbReference type="Rhea" id="RHEA-COMP:11061"/>
        <dbReference type="ChEBI" id="CHEBI:15378"/>
        <dbReference type="ChEBI" id="CHEBI:30013"/>
        <dbReference type="ChEBI" id="CHEBI:57692"/>
        <dbReference type="ChEBI" id="CHEBI:74257"/>
        <dbReference type="ChEBI" id="CHEBI:456215"/>
        <dbReference type="EC" id="2.7.1.180"/>
    </reaction>
</comment>
<reference evidence="12 13" key="1">
    <citation type="submission" date="2020-08" db="EMBL/GenBank/DDBJ databases">
        <title>Genomic Encyclopedia of Type Strains, Phase IV (KMG-IV): sequencing the most valuable type-strain genomes for metagenomic binning, comparative biology and taxonomic classification.</title>
        <authorList>
            <person name="Goeker M."/>
        </authorList>
    </citation>
    <scope>NUCLEOTIDE SEQUENCE [LARGE SCALE GENOMIC DNA]</scope>
    <source>
        <strain evidence="12 13">DSM 23958</strain>
    </source>
</reference>
<dbReference type="InterPro" id="IPR003374">
    <property type="entry name" value="ApbE-like_sf"/>
</dbReference>
<keyword evidence="5 10" id="KW-0479">Metal-binding</keyword>
<dbReference type="PIRSF" id="PIRSF006268">
    <property type="entry name" value="ApbE"/>
    <property type="match status" value="1"/>
</dbReference>
<keyword evidence="4 10" id="KW-0808">Transferase</keyword>
<evidence type="ECO:0000313" key="12">
    <source>
        <dbReference type="EMBL" id="MBB5203388.1"/>
    </source>
</evidence>
<dbReference type="SUPFAM" id="SSF143631">
    <property type="entry name" value="ApbE-like"/>
    <property type="match status" value="1"/>
</dbReference>
<dbReference type="OrthoDB" id="9778595at2"/>
<dbReference type="PANTHER" id="PTHR30040:SF2">
    <property type="entry name" value="FAD:PROTEIN FMN TRANSFERASE"/>
    <property type="match status" value="1"/>
</dbReference>
<organism evidence="12 13">
    <name type="scientific">Inhella inkyongensis</name>
    <dbReference type="NCBI Taxonomy" id="392593"/>
    <lineage>
        <taxon>Bacteria</taxon>
        <taxon>Pseudomonadati</taxon>
        <taxon>Pseudomonadota</taxon>
        <taxon>Betaproteobacteria</taxon>
        <taxon>Burkholderiales</taxon>
        <taxon>Sphaerotilaceae</taxon>
        <taxon>Inhella</taxon>
    </lineage>
</organism>